<dbReference type="PANTHER" id="PTHR11014">
    <property type="entry name" value="PEPTIDASE M20 FAMILY MEMBER"/>
    <property type="match status" value="1"/>
</dbReference>
<keyword evidence="2" id="KW-0464">Manganese</keyword>
<dbReference type="InterPro" id="IPR011650">
    <property type="entry name" value="Peptidase_M20_dimer"/>
</dbReference>
<dbReference type="Gene3D" id="3.40.630.10">
    <property type="entry name" value="Zn peptidases"/>
    <property type="match status" value="1"/>
</dbReference>
<comment type="caution">
    <text evidence="4">The sequence shown here is derived from an EMBL/GenBank/DDBJ whole genome shotgun (WGS) entry which is preliminary data.</text>
</comment>
<feature type="domain" description="Peptidase M20 dimerisation" evidence="3">
    <location>
        <begin position="190"/>
        <end position="282"/>
    </location>
</feature>
<gene>
    <name evidence="4" type="ORF">M998_0579</name>
</gene>
<dbReference type="RefSeq" id="WP_068443013.1">
    <property type="nucleotide sequence ID" value="NZ_LXEW01000011.1"/>
</dbReference>
<feature type="binding site" evidence="2">
    <location>
        <position position="363"/>
    </location>
    <ligand>
        <name>Mn(2+)</name>
        <dbReference type="ChEBI" id="CHEBI:29035"/>
        <label>2</label>
    </ligand>
</feature>
<comment type="cofactor">
    <cofactor evidence="2">
        <name>Mn(2+)</name>
        <dbReference type="ChEBI" id="CHEBI:29035"/>
    </cofactor>
    <text evidence="2">The Mn(2+) ion enhances activity.</text>
</comment>
<dbReference type="PANTHER" id="PTHR11014:SF63">
    <property type="entry name" value="METALLOPEPTIDASE, PUTATIVE (AFU_ORTHOLOGUE AFUA_6G09600)-RELATED"/>
    <property type="match status" value="1"/>
</dbReference>
<dbReference type="GO" id="GO:0019877">
    <property type="term" value="P:diaminopimelate biosynthetic process"/>
    <property type="evidence" value="ECO:0007669"/>
    <property type="project" value="UniProtKB-ARBA"/>
</dbReference>
<dbReference type="GO" id="GO:0046872">
    <property type="term" value="F:metal ion binding"/>
    <property type="evidence" value="ECO:0007669"/>
    <property type="project" value="UniProtKB-KW"/>
</dbReference>
<protein>
    <submittedName>
        <fullName evidence="4">M20 family peptidase</fullName>
        <ecNumber evidence="4">3.-.-.-</ecNumber>
    </submittedName>
</protein>
<dbReference type="InterPro" id="IPR017439">
    <property type="entry name" value="Amidohydrolase"/>
</dbReference>
<organism evidence="4 5">
    <name type="scientific">Providencia heimbachae ATCC 35613</name>
    <dbReference type="NCBI Taxonomy" id="1354272"/>
    <lineage>
        <taxon>Bacteria</taxon>
        <taxon>Pseudomonadati</taxon>
        <taxon>Pseudomonadota</taxon>
        <taxon>Gammaproteobacteria</taxon>
        <taxon>Enterobacterales</taxon>
        <taxon>Morganellaceae</taxon>
        <taxon>Providencia</taxon>
    </lineage>
</organism>
<feature type="binding site" evidence="2">
    <location>
        <position position="104"/>
    </location>
    <ligand>
        <name>Mn(2+)</name>
        <dbReference type="ChEBI" id="CHEBI:29035"/>
        <label>2</label>
    </ligand>
</feature>
<feature type="binding site" evidence="2">
    <location>
        <position position="106"/>
    </location>
    <ligand>
        <name>Mn(2+)</name>
        <dbReference type="ChEBI" id="CHEBI:29035"/>
        <label>2</label>
    </ligand>
</feature>
<dbReference type="Proteomes" id="UP000078224">
    <property type="component" value="Unassembled WGS sequence"/>
</dbReference>
<keyword evidence="1 4" id="KW-0378">Hydrolase</keyword>
<dbReference type="InterPro" id="IPR002933">
    <property type="entry name" value="Peptidase_M20"/>
</dbReference>
<keyword evidence="2" id="KW-0479">Metal-binding</keyword>
<keyword evidence="5" id="KW-1185">Reference proteome</keyword>
<reference evidence="4 5" key="1">
    <citation type="submission" date="2016-04" db="EMBL/GenBank/DDBJ databases">
        <title>ATOL: Assembling a taxonomically balanced genome-scale reconstruction of the evolutionary history of the Enterobacteriaceae.</title>
        <authorList>
            <person name="Plunkett G.III."/>
            <person name="Neeno-Eckwall E.C."/>
            <person name="Glasner J.D."/>
            <person name="Perna N.T."/>
        </authorList>
    </citation>
    <scope>NUCLEOTIDE SEQUENCE [LARGE SCALE GENOMIC DNA]</scope>
    <source>
        <strain evidence="4 5">ATCC 35613</strain>
    </source>
</reference>
<feature type="binding site" evidence="2">
    <location>
        <position position="164"/>
    </location>
    <ligand>
        <name>Mn(2+)</name>
        <dbReference type="ChEBI" id="CHEBI:29035"/>
        <label>2</label>
    </ligand>
</feature>
<evidence type="ECO:0000256" key="1">
    <source>
        <dbReference type="ARBA" id="ARBA00022801"/>
    </source>
</evidence>
<dbReference type="AlphaFoldDB" id="A0A1B7K271"/>
<evidence type="ECO:0000259" key="3">
    <source>
        <dbReference type="Pfam" id="PF07687"/>
    </source>
</evidence>
<proteinExistence type="predicted"/>
<sequence length="394" mass="43007">MVNTTIAAAIKKHTQEMIAFRRDLHSHPELPFEEVRTTKRIAEELAKIGIEYRLTEPTGIIAEIKGGKPGKTVALRADIDALPVLELNNTLEYKSKNEGKMHACGHDAHTAMLLTAAKALYEIRAELKGNIRLIFQPAEEIAQGAREMIKQGAIENVDNVFGMHIWSTTPSGKVSCNVGGSFASADLLVVKFKGRGGHGSMPEATVDASVVASSFVMNLQAIISRETSSLDSAVVTIGKMDVGTRFNVIAENAVLDGTVRCFDIATRTRLESAIRRYAQHTAEMYGATAEVDYIYGTLPVINEERSALLAQAVITQAFGEKTLMAEKPTPGGEDFSFYMENIPGCFALLGSGNAEKDTQWAHHHGCFNIDEDVMATGAELYAQYAWSYLQQAEF</sequence>
<dbReference type="Pfam" id="PF01546">
    <property type="entry name" value="Peptidase_M20"/>
    <property type="match status" value="1"/>
</dbReference>
<dbReference type="InterPro" id="IPR036264">
    <property type="entry name" value="Bact_exopeptidase_dim_dom"/>
</dbReference>
<accession>A0A1B7K271</accession>
<dbReference type="GO" id="GO:0050118">
    <property type="term" value="F:N-acetyldiaminopimelate deacetylase activity"/>
    <property type="evidence" value="ECO:0007669"/>
    <property type="project" value="UniProtKB-ARBA"/>
</dbReference>
<feature type="binding site" evidence="2">
    <location>
        <position position="140"/>
    </location>
    <ligand>
        <name>Mn(2+)</name>
        <dbReference type="ChEBI" id="CHEBI:29035"/>
        <label>2</label>
    </ligand>
</feature>
<evidence type="ECO:0000313" key="5">
    <source>
        <dbReference type="Proteomes" id="UP000078224"/>
    </source>
</evidence>
<dbReference type="EMBL" id="LXEW01000011">
    <property type="protein sequence ID" value="OAT54247.1"/>
    <property type="molecule type" value="Genomic_DNA"/>
</dbReference>
<dbReference type="CDD" id="cd08019">
    <property type="entry name" value="M20_Acy1-like"/>
    <property type="match status" value="1"/>
</dbReference>
<dbReference type="SUPFAM" id="SSF53187">
    <property type="entry name" value="Zn-dependent exopeptidases"/>
    <property type="match status" value="1"/>
</dbReference>
<dbReference type="OrthoDB" id="9777385at2"/>
<dbReference type="EC" id="3.-.-.-" evidence="4"/>
<evidence type="ECO:0000313" key="4">
    <source>
        <dbReference type="EMBL" id="OAT54247.1"/>
    </source>
</evidence>
<dbReference type="PATRIC" id="fig|1354272.4.peg.596"/>
<dbReference type="Gene3D" id="3.30.70.360">
    <property type="match status" value="1"/>
</dbReference>
<name>A0A1B7K271_9GAMM</name>
<dbReference type="NCBIfam" id="TIGR01891">
    <property type="entry name" value="amidohydrolases"/>
    <property type="match status" value="1"/>
</dbReference>
<dbReference type="SUPFAM" id="SSF55031">
    <property type="entry name" value="Bacterial exopeptidase dimerisation domain"/>
    <property type="match status" value="1"/>
</dbReference>
<evidence type="ECO:0000256" key="2">
    <source>
        <dbReference type="PIRSR" id="PIRSR005962-1"/>
    </source>
</evidence>
<dbReference type="Pfam" id="PF07687">
    <property type="entry name" value="M20_dimer"/>
    <property type="match status" value="1"/>
</dbReference>
<dbReference type="PIRSF" id="PIRSF005962">
    <property type="entry name" value="Pept_M20D_amidohydro"/>
    <property type="match status" value="1"/>
</dbReference>
<dbReference type="FunFam" id="3.30.70.360:FF:000001">
    <property type="entry name" value="N-acetyldiaminopimelate deacetylase"/>
    <property type="match status" value="1"/>
</dbReference>